<dbReference type="Gene3D" id="2.40.10.220">
    <property type="entry name" value="predicted glycosyltransferase like domains"/>
    <property type="match status" value="1"/>
</dbReference>
<accession>A0A3A9KAM9</accession>
<proteinExistence type="predicted"/>
<name>A0A3A9KAM9_9BACI</name>
<evidence type="ECO:0000259" key="2">
    <source>
        <dbReference type="Pfam" id="PF12945"/>
    </source>
</evidence>
<reference evidence="3 4" key="1">
    <citation type="submission" date="2017-10" db="EMBL/GenBank/DDBJ databases">
        <title>Bacillus sp. nov., a halophilic bacterium isolated from a Keqin Lake.</title>
        <authorList>
            <person name="Wang H."/>
        </authorList>
    </citation>
    <scope>NUCLEOTIDE SEQUENCE [LARGE SCALE GENOMIC DNA]</scope>
    <source>
        <strain evidence="3 4">KCTC 13187</strain>
    </source>
</reference>
<evidence type="ECO:0000313" key="3">
    <source>
        <dbReference type="EMBL" id="RKL67612.1"/>
    </source>
</evidence>
<keyword evidence="4" id="KW-1185">Reference proteome</keyword>
<dbReference type="Pfam" id="PF07238">
    <property type="entry name" value="PilZ"/>
    <property type="match status" value="1"/>
</dbReference>
<dbReference type="InterPro" id="IPR009926">
    <property type="entry name" value="T3SS_YcgR_PilZN"/>
</dbReference>
<evidence type="ECO:0000259" key="1">
    <source>
        <dbReference type="Pfam" id="PF07238"/>
    </source>
</evidence>
<comment type="caution">
    <text evidence="3">The sequence shown here is derived from an EMBL/GenBank/DDBJ whole genome shotgun (WGS) entry which is preliminary data.</text>
</comment>
<feature type="domain" description="PilZ" evidence="1">
    <location>
        <begin position="99"/>
        <end position="207"/>
    </location>
</feature>
<dbReference type="Pfam" id="PF12945">
    <property type="entry name" value="PilZNR"/>
    <property type="match status" value="1"/>
</dbReference>
<gene>
    <name evidence="3" type="ORF">CR203_09685</name>
</gene>
<evidence type="ECO:0000313" key="4">
    <source>
        <dbReference type="Proteomes" id="UP000281498"/>
    </source>
</evidence>
<organism evidence="3 4">
    <name type="scientific">Salipaludibacillus neizhouensis</name>
    <dbReference type="NCBI Taxonomy" id="885475"/>
    <lineage>
        <taxon>Bacteria</taxon>
        <taxon>Bacillati</taxon>
        <taxon>Bacillota</taxon>
        <taxon>Bacilli</taxon>
        <taxon>Bacillales</taxon>
        <taxon>Bacillaceae</taxon>
    </lineage>
</organism>
<dbReference type="OrthoDB" id="1951449at2"/>
<dbReference type="Proteomes" id="UP000281498">
    <property type="component" value="Unassembled WGS sequence"/>
</dbReference>
<dbReference type="GO" id="GO:0035438">
    <property type="term" value="F:cyclic-di-GMP binding"/>
    <property type="evidence" value="ECO:0007669"/>
    <property type="project" value="InterPro"/>
</dbReference>
<dbReference type="InterPro" id="IPR009875">
    <property type="entry name" value="PilZ_domain"/>
</dbReference>
<sequence length="221" mass="25456">MIKIGNTINLELNDPESGKKVFKSRILDAETDKIYIDFPVEKNFHKASFFFEGTQFRVWIQGNDQAIYMFDTEVLGKSNGKVPMLMLSDPGKDYYIRIQRRQHFRVDASIDVAVHSMRGEFQAFTTVSVDLSGGGMALILPKEPTLQPDQKINTWLSLHHQSGTIEYVPVVASFIRAIEFSGRLKGMFQFSEIEDTERQKIVQFCYEKQLEMKKKEKISNT</sequence>
<dbReference type="RefSeq" id="WP_110935225.1">
    <property type="nucleotide sequence ID" value="NZ_KZ614146.1"/>
</dbReference>
<feature type="domain" description="Type III secretion system flagellar brake protein YcgR PilZN" evidence="2">
    <location>
        <begin position="3"/>
        <end position="90"/>
    </location>
</feature>
<protein>
    <submittedName>
        <fullName evidence="3">Pilus assembly protein PilZ</fullName>
    </submittedName>
</protein>
<dbReference type="EMBL" id="PDOE01000003">
    <property type="protein sequence ID" value="RKL67612.1"/>
    <property type="molecule type" value="Genomic_DNA"/>
</dbReference>
<dbReference type="AlphaFoldDB" id="A0A3A9KAM9"/>